<gene>
    <name evidence="3" type="primary">baeR_9</name>
    <name evidence="3" type="ORF">SDC9_204046</name>
</gene>
<dbReference type="Gene3D" id="1.10.10.10">
    <property type="entry name" value="Winged helix-like DNA-binding domain superfamily/Winged helix DNA-binding domain"/>
    <property type="match status" value="1"/>
</dbReference>
<dbReference type="CDD" id="cd00383">
    <property type="entry name" value="trans_reg_C"/>
    <property type="match status" value="1"/>
</dbReference>
<dbReference type="InterPro" id="IPR001867">
    <property type="entry name" value="OmpR/PhoB-type_DNA-bd"/>
</dbReference>
<dbReference type="SUPFAM" id="SSF46894">
    <property type="entry name" value="C-terminal effector domain of the bipartite response regulators"/>
    <property type="match status" value="1"/>
</dbReference>
<evidence type="ECO:0000259" key="2">
    <source>
        <dbReference type="PROSITE" id="PS51755"/>
    </source>
</evidence>
<dbReference type="Pfam" id="PF00486">
    <property type="entry name" value="Trans_reg_C"/>
    <property type="match status" value="1"/>
</dbReference>
<dbReference type="GO" id="GO:0003677">
    <property type="term" value="F:DNA binding"/>
    <property type="evidence" value="ECO:0007669"/>
    <property type="project" value="UniProtKB-KW"/>
</dbReference>
<dbReference type="EMBL" id="VSSQ01126596">
    <property type="protein sequence ID" value="MPN56358.1"/>
    <property type="molecule type" value="Genomic_DNA"/>
</dbReference>
<dbReference type="PROSITE" id="PS51755">
    <property type="entry name" value="OMPR_PHOB"/>
    <property type="match status" value="1"/>
</dbReference>
<reference evidence="3" key="1">
    <citation type="submission" date="2019-08" db="EMBL/GenBank/DDBJ databases">
        <authorList>
            <person name="Kucharzyk K."/>
            <person name="Murdoch R.W."/>
            <person name="Higgins S."/>
            <person name="Loffler F."/>
        </authorList>
    </citation>
    <scope>NUCLEOTIDE SEQUENCE</scope>
</reference>
<protein>
    <submittedName>
        <fullName evidence="3">Transcriptional regulatory protein BaeR</fullName>
    </submittedName>
</protein>
<dbReference type="AlphaFoldDB" id="A0A645IY66"/>
<dbReference type="GO" id="GO:0006355">
    <property type="term" value="P:regulation of DNA-templated transcription"/>
    <property type="evidence" value="ECO:0007669"/>
    <property type="project" value="InterPro"/>
</dbReference>
<name>A0A645IY66_9ZZZZ</name>
<keyword evidence="1" id="KW-0238">DNA-binding</keyword>
<proteinExistence type="predicted"/>
<dbReference type="SMART" id="SM00862">
    <property type="entry name" value="Trans_reg_C"/>
    <property type="match status" value="1"/>
</dbReference>
<evidence type="ECO:0000313" key="3">
    <source>
        <dbReference type="EMBL" id="MPN56358.1"/>
    </source>
</evidence>
<accession>A0A645IY66</accession>
<sequence length="65" mass="7285">MHLFANNPGRVFTRNQLISQLRGDSYPVTERSIDVQIASLRRKLGEGGSTIKTVWGIGYSFQEST</sequence>
<comment type="caution">
    <text evidence="3">The sequence shown here is derived from an EMBL/GenBank/DDBJ whole genome shotgun (WGS) entry which is preliminary data.</text>
</comment>
<evidence type="ECO:0000256" key="1">
    <source>
        <dbReference type="ARBA" id="ARBA00023125"/>
    </source>
</evidence>
<dbReference type="GO" id="GO:0000160">
    <property type="term" value="P:phosphorelay signal transduction system"/>
    <property type="evidence" value="ECO:0007669"/>
    <property type="project" value="InterPro"/>
</dbReference>
<dbReference type="InterPro" id="IPR016032">
    <property type="entry name" value="Sig_transdc_resp-reg_C-effctor"/>
</dbReference>
<feature type="domain" description="OmpR/PhoB-type" evidence="2">
    <location>
        <begin position="1"/>
        <end position="63"/>
    </location>
</feature>
<dbReference type="InterPro" id="IPR036388">
    <property type="entry name" value="WH-like_DNA-bd_sf"/>
</dbReference>
<organism evidence="3">
    <name type="scientific">bioreactor metagenome</name>
    <dbReference type="NCBI Taxonomy" id="1076179"/>
    <lineage>
        <taxon>unclassified sequences</taxon>
        <taxon>metagenomes</taxon>
        <taxon>ecological metagenomes</taxon>
    </lineage>
</organism>